<dbReference type="InterPro" id="IPR036388">
    <property type="entry name" value="WH-like_DNA-bd_sf"/>
</dbReference>
<name>A0A1G8YXY9_9EURY</name>
<dbReference type="PANTHER" id="PTHR30136:SF35">
    <property type="entry name" value="HTH-TYPE TRANSCRIPTIONAL REGULATOR RV1719"/>
    <property type="match status" value="1"/>
</dbReference>
<evidence type="ECO:0000313" key="6">
    <source>
        <dbReference type="EMBL" id="SDK06925.1"/>
    </source>
</evidence>
<dbReference type="GO" id="GO:0045892">
    <property type="term" value="P:negative regulation of DNA-templated transcription"/>
    <property type="evidence" value="ECO:0007669"/>
    <property type="project" value="TreeGrafter"/>
</dbReference>
<dbReference type="RefSeq" id="WP_090306003.1">
    <property type="nucleotide sequence ID" value="NZ_FNFE01000002.1"/>
</dbReference>
<dbReference type="SMART" id="SM00346">
    <property type="entry name" value="HTH_ICLR"/>
    <property type="match status" value="1"/>
</dbReference>
<keyword evidence="1" id="KW-0805">Transcription regulation</keyword>
<keyword evidence="2 6" id="KW-0238">DNA-binding</keyword>
<dbReference type="InterPro" id="IPR011991">
    <property type="entry name" value="ArsR-like_HTH"/>
</dbReference>
<evidence type="ECO:0000256" key="3">
    <source>
        <dbReference type="ARBA" id="ARBA00023163"/>
    </source>
</evidence>
<gene>
    <name evidence="6" type="ORF">SAMN04515672_2322</name>
</gene>
<dbReference type="Gene3D" id="1.10.10.10">
    <property type="entry name" value="Winged helix-like DNA-binding domain superfamily/Winged helix DNA-binding domain"/>
    <property type="match status" value="1"/>
</dbReference>
<dbReference type="Gene3D" id="3.30.450.40">
    <property type="match status" value="1"/>
</dbReference>
<evidence type="ECO:0000256" key="2">
    <source>
        <dbReference type="ARBA" id="ARBA00023125"/>
    </source>
</evidence>
<dbReference type="InterPro" id="IPR029016">
    <property type="entry name" value="GAF-like_dom_sf"/>
</dbReference>
<dbReference type="SUPFAM" id="SSF46785">
    <property type="entry name" value="Winged helix' DNA-binding domain"/>
    <property type="match status" value="1"/>
</dbReference>
<dbReference type="GO" id="GO:0003700">
    <property type="term" value="F:DNA-binding transcription factor activity"/>
    <property type="evidence" value="ECO:0007669"/>
    <property type="project" value="TreeGrafter"/>
</dbReference>
<organism evidence="6 7">
    <name type="scientific">Natronorubrum texcoconense</name>
    <dbReference type="NCBI Taxonomy" id="1095776"/>
    <lineage>
        <taxon>Archaea</taxon>
        <taxon>Methanobacteriati</taxon>
        <taxon>Methanobacteriota</taxon>
        <taxon>Stenosarchaea group</taxon>
        <taxon>Halobacteria</taxon>
        <taxon>Halobacteriales</taxon>
        <taxon>Natrialbaceae</taxon>
        <taxon>Natronorubrum</taxon>
    </lineage>
</organism>
<sequence length="264" mass="29412">MTDDNPNRIGSTKTSFEIVHALQENGPSRLSEIADRLELTESTTHRHLNTLCDLRYVSRQGELYQIGLRFARLGRAAQTRDPAYQMAKPYVQTLAEETQERAQFVVEDHGLGIYLYLETGSNAVRAGFGIGRQIHLHCSSAGKSILAQYPRDRVDAILDRWGVPAHTENTITDRDAFYEELERVRDRGVAFNREEHVHGLNGTAVPVEREGEVLGALAVAGPSHRLNGEQLESNVPDRLLAAANELELNITYSSPDSADDHVVE</sequence>
<proteinExistence type="predicted"/>
<dbReference type="EMBL" id="FNFE01000002">
    <property type="protein sequence ID" value="SDK06925.1"/>
    <property type="molecule type" value="Genomic_DNA"/>
</dbReference>
<evidence type="ECO:0000259" key="5">
    <source>
        <dbReference type="PROSITE" id="PS51078"/>
    </source>
</evidence>
<feature type="domain" description="HTH iclR-type" evidence="4">
    <location>
        <begin position="9"/>
        <end position="68"/>
    </location>
</feature>
<dbReference type="SUPFAM" id="SSF55781">
    <property type="entry name" value="GAF domain-like"/>
    <property type="match status" value="1"/>
</dbReference>
<evidence type="ECO:0000313" key="7">
    <source>
        <dbReference type="Proteomes" id="UP000198882"/>
    </source>
</evidence>
<dbReference type="PANTHER" id="PTHR30136">
    <property type="entry name" value="HELIX-TURN-HELIX TRANSCRIPTIONAL REGULATOR, ICLR FAMILY"/>
    <property type="match status" value="1"/>
</dbReference>
<dbReference type="Pfam" id="PF01614">
    <property type="entry name" value="IclR_C"/>
    <property type="match status" value="1"/>
</dbReference>
<dbReference type="InterPro" id="IPR014757">
    <property type="entry name" value="Tscrpt_reg_IclR_C"/>
</dbReference>
<feature type="domain" description="IclR-ED" evidence="5">
    <location>
        <begin position="69"/>
        <end position="252"/>
    </location>
</feature>
<keyword evidence="7" id="KW-1185">Reference proteome</keyword>
<dbReference type="InterPro" id="IPR050707">
    <property type="entry name" value="HTH_MetabolicPath_Reg"/>
</dbReference>
<evidence type="ECO:0000259" key="4">
    <source>
        <dbReference type="PROSITE" id="PS51077"/>
    </source>
</evidence>
<dbReference type="InterPro" id="IPR005471">
    <property type="entry name" value="Tscrpt_reg_IclR_N"/>
</dbReference>
<keyword evidence="3" id="KW-0804">Transcription</keyword>
<accession>A0A1G8YXY9</accession>
<dbReference type="OrthoDB" id="14763at2157"/>
<dbReference type="Proteomes" id="UP000198882">
    <property type="component" value="Unassembled WGS sequence"/>
</dbReference>
<dbReference type="PROSITE" id="PS51077">
    <property type="entry name" value="HTH_ICLR"/>
    <property type="match status" value="1"/>
</dbReference>
<protein>
    <submittedName>
        <fullName evidence="6">DNA-binding transcriptional regulator, IclR family</fullName>
    </submittedName>
</protein>
<dbReference type="CDD" id="cd00090">
    <property type="entry name" value="HTH_ARSR"/>
    <property type="match status" value="1"/>
</dbReference>
<dbReference type="AlphaFoldDB" id="A0A1G8YXY9"/>
<dbReference type="GO" id="GO:0003677">
    <property type="term" value="F:DNA binding"/>
    <property type="evidence" value="ECO:0007669"/>
    <property type="project" value="UniProtKB-KW"/>
</dbReference>
<dbReference type="Pfam" id="PF09339">
    <property type="entry name" value="HTH_IclR"/>
    <property type="match status" value="1"/>
</dbReference>
<dbReference type="PROSITE" id="PS51078">
    <property type="entry name" value="ICLR_ED"/>
    <property type="match status" value="1"/>
</dbReference>
<dbReference type="STRING" id="1095776.SAMN04515672_2322"/>
<dbReference type="InterPro" id="IPR036390">
    <property type="entry name" value="WH_DNA-bd_sf"/>
</dbReference>
<reference evidence="7" key="1">
    <citation type="submission" date="2016-10" db="EMBL/GenBank/DDBJ databases">
        <authorList>
            <person name="Varghese N."/>
            <person name="Submissions S."/>
        </authorList>
    </citation>
    <scope>NUCLEOTIDE SEQUENCE [LARGE SCALE GENOMIC DNA]</scope>
    <source>
        <strain evidence="7">B4,CECT 8067,JCM 17497</strain>
    </source>
</reference>
<evidence type="ECO:0000256" key="1">
    <source>
        <dbReference type="ARBA" id="ARBA00023015"/>
    </source>
</evidence>